<name>A0A0G4FV41_9ALVE</name>
<dbReference type="CDD" id="cd00519">
    <property type="entry name" value="Lipase_3"/>
    <property type="match status" value="1"/>
</dbReference>
<dbReference type="SUPFAM" id="SSF49562">
    <property type="entry name" value="C2 domain (Calcium/lipid-binding domain, CaLB)"/>
    <property type="match status" value="1"/>
</dbReference>
<feature type="region of interest" description="Disordered" evidence="1">
    <location>
        <begin position="629"/>
        <end position="648"/>
    </location>
</feature>
<feature type="region of interest" description="Disordered" evidence="1">
    <location>
        <begin position="77"/>
        <end position="131"/>
    </location>
</feature>
<feature type="region of interest" description="Disordered" evidence="1">
    <location>
        <begin position="662"/>
        <end position="742"/>
    </location>
</feature>
<feature type="chain" id="PRO_5005189793" description="C2 domain-containing protein" evidence="2">
    <location>
        <begin position="33"/>
        <end position="1513"/>
    </location>
</feature>
<evidence type="ECO:0000256" key="1">
    <source>
        <dbReference type="SAM" id="MobiDB-lite"/>
    </source>
</evidence>
<protein>
    <recommendedName>
        <fullName evidence="3">C2 domain-containing protein</fullName>
    </recommendedName>
</protein>
<feature type="compositionally biased region" description="Basic and acidic residues" evidence="1">
    <location>
        <begin position="1132"/>
        <end position="1167"/>
    </location>
</feature>
<feature type="compositionally biased region" description="Basic and acidic residues" evidence="1">
    <location>
        <begin position="770"/>
        <end position="782"/>
    </location>
</feature>
<dbReference type="InterPro" id="IPR035892">
    <property type="entry name" value="C2_domain_sf"/>
</dbReference>
<dbReference type="Gene3D" id="3.40.50.1820">
    <property type="entry name" value="alpha/beta hydrolase"/>
    <property type="match status" value="2"/>
</dbReference>
<feature type="region of interest" description="Disordered" evidence="1">
    <location>
        <begin position="825"/>
        <end position="849"/>
    </location>
</feature>
<feature type="domain" description="C2" evidence="3">
    <location>
        <begin position="185"/>
        <end position="318"/>
    </location>
</feature>
<feature type="region of interest" description="Disordered" evidence="1">
    <location>
        <begin position="1193"/>
        <end position="1221"/>
    </location>
</feature>
<proteinExistence type="predicted"/>
<dbReference type="CDD" id="cd00030">
    <property type="entry name" value="C2"/>
    <property type="match status" value="1"/>
</dbReference>
<feature type="region of interest" description="Disordered" evidence="1">
    <location>
        <begin position="433"/>
        <end position="455"/>
    </location>
</feature>
<dbReference type="PANTHER" id="PTHR47759">
    <property type="entry name" value="OS04G0509100 PROTEIN"/>
    <property type="match status" value="1"/>
</dbReference>
<feature type="region of interest" description="Disordered" evidence="1">
    <location>
        <begin position="1126"/>
        <end position="1172"/>
    </location>
</feature>
<dbReference type="GO" id="GO:0006629">
    <property type="term" value="P:lipid metabolic process"/>
    <property type="evidence" value="ECO:0007669"/>
    <property type="project" value="InterPro"/>
</dbReference>
<feature type="region of interest" description="Disordered" evidence="1">
    <location>
        <begin position="1385"/>
        <end position="1415"/>
    </location>
</feature>
<reference evidence="4" key="1">
    <citation type="submission" date="2014-11" db="EMBL/GenBank/DDBJ databases">
        <authorList>
            <person name="Otto D Thomas"/>
            <person name="Naeem Raeece"/>
        </authorList>
    </citation>
    <scope>NUCLEOTIDE SEQUENCE</scope>
</reference>
<feature type="compositionally biased region" description="Basic and acidic residues" evidence="1">
    <location>
        <begin position="716"/>
        <end position="742"/>
    </location>
</feature>
<dbReference type="Gene3D" id="2.60.40.150">
    <property type="entry name" value="C2 domain"/>
    <property type="match status" value="1"/>
</dbReference>
<feature type="compositionally biased region" description="Basic and acidic residues" evidence="1">
    <location>
        <begin position="826"/>
        <end position="849"/>
    </location>
</feature>
<feature type="compositionally biased region" description="Polar residues" evidence="1">
    <location>
        <begin position="94"/>
        <end position="103"/>
    </location>
</feature>
<feature type="compositionally biased region" description="Basic and acidic residues" evidence="1">
    <location>
        <begin position="1015"/>
        <end position="1024"/>
    </location>
</feature>
<dbReference type="InterPro" id="IPR002921">
    <property type="entry name" value="Fungal_lipase-type"/>
</dbReference>
<feature type="region of interest" description="Disordered" evidence="1">
    <location>
        <begin position="547"/>
        <end position="572"/>
    </location>
</feature>
<feature type="compositionally biased region" description="Basic and acidic residues" evidence="1">
    <location>
        <begin position="560"/>
        <end position="572"/>
    </location>
</feature>
<feature type="compositionally biased region" description="Basic and acidic residues" evidence="1">
    <location>
        <begin position="382"/>
        <end position="411"/>
    </location>
</feature>
<evidence type="ECO:0000313" key="4">
    <source>
        <dbReference type="EMBL" id="CEM18851.1"/>
    </source>
</evidence>
<feature type="compositionally biased region" description="Basic and acidic residues" evidence="1">
    <location>
        <begin position="104"/>
        <end position="119"/>
    </location>
</feature>
<accession>A0A0G4FV41</accession>
<dbReference type="Pfam" id="PF00168">
    <property type="entry name" value="C2"/>
    <property type="match status" value="1"/>
</dbReference>
<dbReference type="SMART" id="SM00239">
    <property type="entry name" value="C2"/>
    <property type="match status" value="1"/>
</dbReference>
<dbReference type="InterPro" id="IPR029058">
    <property type="entry name" value="AB_hydrolase_fold"/>
</dbReference>
<feature type="compositionally biased region" description="Acidic residues" evidence="1">
    <location>
        <begin position="1393"/>
        <end position="1405"/>
    </location>
</feature>
<dbReference type="SUPFAM" id="SSF53474">
    <property type="entry name" value="alpha/beta-Hydrolases"/>
    <property type="match status" value="1"/>
</dbReference>
<evidence type="ECO:0000259" key="3">
    <source>
        <dbReference type="PROSITE" id="PS50004"/>
    </source>
</evidence>
<feature type="compositionally biased region" description="Polar residues" evidence="1">
    <location>
        <begin position="701"/>
        <end position="715"/>
    </location>
</feature>
<feature type="region of interest" description="Disordered" evidence="1">
    <location>
        <begin position="1015"/>
        <end position="1034"/>
    </location>
</feature>
<feature type="region of interest" description="Disordered" evidence="1">
    <location>
        <begin position="1482"/>
        <end position="1513"/>
    </location>
</feature>
<gene>
    <name evidence="4" type="ORF">Cvel_18936</name>
</gene>
<evidence type="ECO:0000256" key="2">
    <source>
        <dbReference type="SAM" id="SignalP"/>
    </source>
</evidence>
<feature type="region of interest" description="Disordered" evidence="1">
    <location>
        <begin position="764"/>
        <end position="797"/>
    </location>
</feature>
<organism evidence="4">
    <name type="scientific">Chromera velia CCMP2878</name>
    <dbReference type="NCBI Taxonomy" id="1169474"/>
    <lineage>
        <taxon>Eukaryota</taxon>
        <taxon>Sar</taxon>
        <taxon>Alveolata</taxon>
        <taxon>Colpodellida</taxon>
        <taxon>Chromeraceae</taxon>
        <taxon>Chromera</taxon>
    </lineage>
</organism>
<dbReference type="EMBL" id="CDMZ01000659">
    <property type="protein sequence ID" value="CEM18851.1"/>
    <property type="molecule type" value="Genomic_DNA"/>
</dbReference>
<feature type="signal peptide" evidence="2">
    <location>
        <begin position="1"/>
        <end position="32"/>
    </location>
</feature>
<dbReference type="Pfam" id="PF01764">
    <property type="entry name" value="Lipase_3"/>
    <property type="match status" value="1"/>
</dbReference>
<dbReference type="PROSITE" id="PS50004">
    <property type="entry name" value="C2"/>
    <property type="match status" value="1"/>
</dbReference>
<sequence>MGSLDSPSSGSGWCLQRFTLCLLVFSSLFSEAVRFRGKTGWQKSRRGKGGIDAFVLSSLPDLSPFWRERRLHEDRCRREETETGHTVSPFPLLTTATSLGDTTSADRKVQEQDKQERGQKRGSGGGEGVGKALTELVGGSGLAGESSDPSFSEFDVLRAVQLAAFSFETYKEPAQVGVWVRSASGTNLKLISSDVIRSSFQGVVLVTVIEARGLPLETSFVEAALTGREPDAFTVVSVTDIKGTSGSAERTETARGTRTPKWGETKSLYVKGADEDQEGAVLGLEVINNNFFGDNEVIGRAALPLQWGTEGNGVEEDTGGGWHWEGWLPLRRCAETEAGAGGKGKEEEEECEVEETCGEIHIALRLIPFETSEEEDAEGEGDGDRETGREGGEERHKHTERGRYEESLEREKEEEDEEDLKASRLEEMGARLEEASMRGSHAHAREGGEEGEMPPLPPDTLGSFGYLSDWNGLAETLFGFVPWASREFECVCFVDNAETSTQVSFWRNVKSREIVVAFRGTEMTEWRDFVTDVAILQDPFELFRPPDVLGGWEGEGEEKEGERGEKGGLDHVSEEAGLLEKCRDREVVGEDQDGDGDGVSVETVFGELKGPAASASFSPISWLMPDASVKPMEKEEEEEGERKKTDVGEALSAFLLGVGVTQNKKEGGEASPTAAEINQKRNTDSANLFQLPSPKAALRQFFSSNTEDSPPQSASESDRQDLKGEGGQVKKEEKQGKESKLKNDLADNALSWFLVSSDLRSLLSSKKQGTKTEAETASTKEEGEVEDRDESPRASLFEAPRSMFAKFQRSLSFRKIKTESAVLSFVREKMSPDSSENSDRLKKEEEGKGEDVLPTALAVFEGIAQTVMQDVVMEEQEEKGQTQGEKEKDVMEKAAEALSSLKFPQSWDEKEKEEETKVEKRKPMETFKLLEIAEQLGSQIAKRDLKEPRVHAGFQRAYLSVREVVNEIIRQLTPTKAGERPWRVLVTGHSLGGALATLCSLDLQLHSHRRAVWEKAHGEGEKGKGKGAPASPSPFSVSMYTFGSPRVGNGRFADLYNRNVWDAFKVVNNQDVVARLPRGASAWLLDYEHVGRTVVLGYRGQTSIFVEGEPEFKRKCRREHLLRGVRKRREQRRKEDERKKRLEASAESEKEKEERKGVSTDLQEKVKGRTNAGGSEWDLSEFLISAARSFERLQQQRQESESASDGALKGKETSAGSLEETERLLSDTLRVLLEKAGYSPERAEKEASSRVREVKGRVMSAQGGLGFVQTSVVEALGSLASEGRLGSLPVGFLLSGESEKVPSGELPVLEKETESSSVWELQFQNMTLPPLPFLSSGVLNGGNGTIGKGDGASSFCMGEKANSSTEGGLSFSSALALLNAQLTVTEEDRQQSEEEEWEDEEEWDPSENPLDEKTPWVRDENGTIFFVSSKAVELPTLSEKFIEAELKLMRALAAGEALSHHFEDSYFDALQAAFEDLAEELAKEADREGLEDLQDEEFDNGSGPRGRKSSETV</sequence>
<feature type="region of interest" description="Disordered" evidence="1">
    <location>
        <begin position="364"/>
        <end position="421"/>
    </location>
</feature>
<keyword evidence="2" id="KW-0732">Signal</keyword>
<feature type="compositionally biased region" description="Acidic residues" evidence="1">
    <location>
        <begin position="371"/>
        <end position="381"/>
    </location>
</feature>
<dbReference type="VEuPathDB" id="CryptoDB:Cvel_18936"/>
<dbReference type="InterPro" id="IPR000008">
    <property type="entry name" value="C2_dom"/>
</dbReference>
<dbReference type="PANTHER" id="PTHR47759:SF2">
    <property type="entry name" value="TRIGLYCERIDE LIPASE"/>
    <property type="match status" value="1"/>
</dbReference>